<sequence length="275" mass="29592">MLRTRSSPTPCSVLPVSFALHTAPPHALLSCFPALIAPSSGHRRMGHQLANIIYVLGDARYDADSAERACVIRAFPAYAAGAAIPRIPVSPYAAEMELDGDIEDDSAGLAFRVLRHRARTRLSPTSTAPPSAQARTCPVPPAMPSRYTVSCSSSAGEQLHSYSRASTSRIRRVSEAPDERVVRAACGGGWAGSARPAYMHACGVHTRSPSLGCFTGVDEAGEDGGGTIILDEMPTALRGDRDIDRERQQRILQRLVLKLLTSFVLDTVRARILFK</sequence>
<dbReference type="PROSITE" id="PS51257">
    <property type="entry name" value="PROKAR_LIPOPROTEIN"/>
    <property type="match status" value="1"/>
</dbReference>
<dbReference type="Proteomes" id="UP001221757">
    <property type="component" value="Unassembled WGS sequence"/>
</dbReference>
<protein>
    <submittedName>
        <fullName evidence="1">Uncharacterized protein</fullName>
    </submittedName>
</protein>
<name>A0AAD7CLZ1_MYCRO</name>
<keyword evidence="2" id="KW-1185">Reference proteome</keyword>
<comment type="caution">
    <text evidence="1">The sequence shown here is derived from an EMBL/GenBank/DDBJ whole genome shotgun (WGS) entry which is preliminary data.</text>
</comment>
<accession>A0AAD7CLZ1</accession>
<organism evidence="1 2">
    <name type="scientific">Mycena rosella</name>
    <name type="common">Pink bonnet</name>
    <name type="synonym">Agaricus rosellus</name>
    <dbReference type="NCBI Taxonomy" id="1033263"/>
    <lineage>
        <taxon>Eukaryota</taxon>
        <taxon>Fungi</taxon>
        <taxon>Dikarya</taxon>
        <taxon>Basidiomycota</taxon>
        <taxon>Agaricomycotina</taxon>
        <taxon>Agaricomycetes</taxon>
        <taxon>Agaricomycetidae</taxon>
        <taxon>Agaricales</taxon>
        <taxon>Marasmiineae</taxon>
        <taxon>Mycenaceae</taxon>
        <taxon>Mycena</taxon>
    </lineage>
</organism>
<proteinExistence type="predicted"/>
<evidence type="ECO:0000313" key="1">
    <source>
        <dbReference type="EMBL" id="KAJ7651798.1"/>
    </source>
</evidence>
<dbReference type="AlphaFoldDB" id="A0AAD7CLZ1"/>
<reference evidence="1" key="1">
    <citation type="submission" date="2023-03" db="EMBL/GenBank/DDBJ databases">
        <title>Massive genome expansion in bonnet fungi (Mycena s.s.) driven by repeated elements and novel gene families across ecological guilds.</title>
        <authorList>
            <consortium name="Lawrence Berkeley National Laboratory"/>
            <person name="Harder C.B."/>
            <person name="Miyauchi S."/>
            <person name="Viragh M."/>
            <person name="Kuo A."/>
            <person name="Thoen E."/>
            <person name="Andreopoulos B."/>
            <person name="Lu D."/>
            <person name="Skrede I."/>
            <person name="Drula E."/>
            <person name="Henrissat B."/>
            <person name="Morin E."/>
            <person name="Kohler A."/>
            <person name="Barry K."/>
            <person name="LaButti K."/>
            <person name="Morin E."/>
            <person name="Salamov A."/>
            <person name="Lipzen A."/>
            <person name="Mereny Z."/>
            <person name="Hegedus B."/>
            <person name="Baldrian P."/>
            <person name="Stursova M."/>
            <person name="Weitz H."/>
            <person name="Taylor A."/>
            <person name="Grigoriev I.V."/>
            <person name="Nagy L.G."/>
            <person name="Martin F."/>
            <person name="Kauserud H."/>
        </authorList>
    </citation>
    <scope>NUCLEOTIDE SEQUENCE</scope>
    <source>
        <strain evidence="1">CBHHK067</strain>
    </source>
</reference>
<evidence type="ECO:0000313" key="2">
    <source>
        <dbReference type="Proteomes" id="UP001221757"/>
    </source>
</evidence>
<gene>
    <name evidence="1" type="ORF">B0H17DRAFT_1338653</name>
</gene>
<dbReference type="EMBL" id="JARKIE010000358">
    <property type="protein sequence ID" value="KAJ7651798.1"/>
    <property type="molecule type" value="Genomic_DNA"/>
</dbReference>